<dbReference type="PRINTS" id="PR00325">
    <property type="entry name" value="GERMIN"/>
</dbReference>
<feature type="binding site" evidence="7">
    <location>
        <position position="100"/>
    </location>
    <ligand>
        <name>oxalate</name>
        <dbReference type="ChEBI" id="CHEBI:30623"/>
    </ligand>
</feature>
<evidence type="ECO:0000256" key="3">
    <source>
        <dbReference type="ARBA" id="ARBA00022523"/>
    </source>
</evidence>
<evidence type="ECO:0000313" key="13">
    <source>
        <dbReference type="Proteomes" id="UP000054558"/>
    </source>
</evidence>
<evidence type="ECO:0000256" key="4">
    <source>
        <dbReference type="ARBA" id="ARBA00022525"/>
    </source>
</evidence>
<gene>
    <name evidence="12" type="ORF">KFL_006000030</name>
</gene>
<evidence type="ECO:0000256" key="6">
    <source>
        <dbReference type="ARBA" id="ARBA00023211"/>
    </source>
</evidence>
<dbReference type="InterPro" id="IPR014710">
    <property type="entry name" value="RmlC-like_jellyroll"/>
</dbReference>
<dbReference type="Proteomes" id="UP000054558">
    <property type="component" value="Unassembled WGS sequence"/>
</dbReference>
<dbReference type="OrthoDB" id="1858661at2759"/>
<reference evidence="12 13" key="1">
    <citation type="journal article" date="2014" name="Nat. Commun.">
        <title>Klebsormidium flaccidum genome reveals primary factors for plant terrestrial adaptation.</title>
        <authorList>
            <person name="Hori K."/>
            <person name="Maruyama F."/>
            <person name="Fujisawa T."/>
            <person name="Togashi T."/>
            <person name="Yamamoto N."/>
            <person name="Seo M."/>
            <person name="Sato S."/>
            <person name="Yamada T."/>
            <person name="Mori H."/>
            <person name="Tajima N."/>
            <person name="Moriyama T."/>
            <person name="Ikeuchi M."/>
            <person name="Watanabe M."/>
            <person name="Wada H."/>
            <person name="Kobayashi K."/>
            <person name="Saito M."/>
            <person name="Masuda T."/>
            <person name="Sasaki-Sekimoto Y."/>
            <person name="Mashiguchi K."/>
            <person name="Awai K."/>
            <person name="Shimojima M."/>
            <person name="Masuda S."/>
            <person name="Iwai M."/>
            <person name="Nobusawa T."/>
            <person name="Narise T."/>
            <person name="Kondo S."/>
            <person name="Saito H."/>
            <person name="Sato R."/>
            <person name="Murakawa M."/>
            <person name="Ihara Y."/>
            <person name="Oshima-Yamada Y."/>
            <person name="Ohtaka K."/>
            <person name="Satoh M."/>
            <person name="Sonobe K."/>
            <person name="Ishii M."/>
            <person name="Ohtani R."/>
            <person name="Kanamori-Sato M."/>
            <person name="Honoki R."/>
            <person name="Miyazaki D."/>
            <person name="Mochizuki H."/>
            <person name="Umetsu J."/>
            <person name="Higashi K."/>
            <person name="Shibata D."/>
            <person name="Kamiya Y."/>
            <person name="Sato N."/>
            <person name="Nakamura Y."/>
            <person name="Tabata S."/>
            <person name="Ida S."/>
            <person name="Kurokawa K."/>
            <person name="Ohta H."/>
        </authorList>
    </citation>
    <scope>NUCLEOTIDE SEQUENCE [LARGE SCALE GENOMIC DNA]</scope>
    <source>
        <strain evidence="12 13">NIES-2285</strain>
    </source>
</reference>
<evidence type="ECO:0000256" key="10">
    <source>
        <dbReference type="SAM" id="MobiDB-lite"/>
    </source>
</evidence>
<dbReference type="AlphaFoldDB" id="A0A1Y1IKZ3"/>
<dbReference type="CDD" id="cd02241">
    <property type="entry name" value="cupin_OxOx"/>
    <property type="match status" value="1"/>
</dbReference>
<sequence>MAISLNSVLQVALVVVLAASLRSVGAADPDPLSDNPSNTASFTFRGLGPNGSTTMSAGGRRAGLSTTLFPALTGQGITYVRFDLEPCSINEPHTHPRATELLVLVSGGPLQVGFVDTRSNLHVDLMYPGDVTIFPRGLMHYELNVGNQTALFYSALNSENPGTLPIANVLAQIPRRTLVAAMNVGPNGADAFKAAQPPANGMSTLMKLDSSVCTPNTRVTTME</sequence>
<dbReference type="InterPro" id="IPR011051">
    <property type="entry name" value="RmlC_Cupin_sf"/>
</dbReference>
<keyword evidence="9" id="KW-0732">Signal</keyword>
<keyword evidence="3 9" id="KW-0052">Apoplast</keyword>
<dbReference type="GO" id="GO:0048046">
    <property type="term" value="C:apoplast"/>
    <property type="evidence" value="ECO:0007669"/>
    <property type="project" value="UniProtKB-SubCell"/>
</dbReference>
<feature type="domain" description="Cupin type-1" evidence="11">
    <location>
        <begin position="45"/>
        <end position="190"/>
    </location>
</feature>
<feature type="region of interest" description="Disordered" evidence="10">
    <location>
        <begin position="27"/>
        <end position="59"/>
    </location>
</feature>
<dbReference type="SUPFAM" id="SSF51182">
    <property type="entry name" value="RmlC-like cupins"/>
    <property type="match status" value="1"/>
</dbReference>
<protein>
    <recommendedName>
        <fullName evidence="9">Germin-like protein</fullName>
    </recommendedName>
</protein>
<evidence type="ECO:0000256" key="2">
    <source>
        <dbReference type="ARBA" id="ARBA00007456"/>
    </source>
</evidence>
<evidence type="ECO:0000256" key="8">
    <source>
        <dbReference type="PIRSR" id="PIRSR601929-2"/>
    </source>
</evidence>
<name>A0A1Y1IKZ3_KLENI</name>
<organism evidence="12 13">
    <name type="scientific">Klebsormidium nitens</name>
    <name type="common">Green alga</name>
    <name type="synonym">Ulothrix nitens</name>
    <dbReference type="NCBI Taxonomy" id="105231"/>
    <lineage>
        <taxon>Eukaryota</taxon>
        <taxon>Viridiplantae</taxon>
        <taxon>Streptophyta</taxon>
        <taxon>Klebsormidiophyceae</taxon>
        <taxon>Klebsormidiales</taxon>
        <taxon>Klebsormidiaceae</taxon>
        <taxon>Klebsormidium</taxon>
    </lineage>
</organism>
<evidence type="ECO:0000313" key="12">
    <source>
        <dbReference type="EMBL" id="GAQ90099.1"/>
    </source>
</evidence>
<evidence type="ECO:0000259" key="11">
    <source>
        <dbReference type="SMART" id="SM00835"/>
    </source>
</evidence>
<keyword evidence="6 7" id="KW-0464">Manganese</keyword>
<keyword evidence="4 9" id="KW-0964">Secreted</keyword>
<feature type="binding site" evidence="8">
    <location>
        <position position="93"/>
    </location>
    <ligand>
        <name>Mn(2+)</name>
        <dbReference type="ChEBI" id="CHEBI:29035"/>
    </ligand>
</feature>
<dbReference type="GO" id="GO:0030145">
    <property type="term" value="F:manganese ion binding"/>
    <property type="evidence" value="ECO:0007669"/>
    <property type="project" value="UniProtKB-UniRule"/>
</dbReference>
<feature type="chain" id="PRO_5019611593" description="Germin-like protein" evidence="9">
    <location>
        <begin position="27"/>
        <end position="223"/>
    </location>
</feature>
<dbReference type="EMBL" id="DF237549">
    <property type="protein sequence ID" value="GAQ90099.1"/>
    <property type="molecule type" value="Genomic_DNA"/>
</dbReference>
<comment type="subcellular location">
    <subcellularLocation>
        <location evidence="1 9">Secreted</location>
        <location evidence="1 9">Extracellular space</location>
        <location evidence="1 9">Apoplast</location>
    </subcellularLocation>
</comment>
<feature type="binding site" evidence="7">
    <location>
        <position position="95"/>
    </location>
    <ligand>
        <name>oxalate</name>
        <dbReference type="ChEBI" id="CHEBI:30623"/>
    </ligand>
</feature>
<dbReference type="Pfam" id="PF00190">
    <property type="entry name" value="Cupin_1"/>
    <property type="match status" value="1"/>
</dbReference>
<evidence type="ECO:0000256" key="7">
    <source>
        <dbReference type="PIRSR" id="PIRSR601929-1"/>
    </source>
</evidence>
<feature type="binding site" evidence="8">
    <location>
        <position position="140"/>
    </location>
    <ligand>
        <name>Mn(2+)</name>
        <dbReference type="ChEBI" id="CHEBI:29035"/>
    </ligand>
</feature>
<evidence type="ECO:0000256" key="9">
    <source>
        <dbReference type="RuleBase" id="RU366015"/>
    </source>
</evidence>
<evidence type="ECO:0000256" key="1">
    <source>
        <dbReference type="ARBA" id="ARBA00004271"/>
    </source>
</evidence>
<comment type="similarity">
    <text evidence="2 9">Belongs to the germin family.</text>
</comment>
<proteinExistence type="inferred from homology"/>
<dbReference type="PANTHER" id="PTHR31238">
    <property type="entry name" value="GERMIN-LIKE PROTEIN SUBFAMILY 3 MEMBER 3"/>
    <property type="match status" value="1"/>
</dbReference>
<dbReference type="InterPro" id="IPR001929">
    <property type="entry name" value="Germin"/>
</dbReference>
<dbReference type="OMA" id="FVFRNIM"/>
<feature type="binding site" evidence="7">
    <location>
        <position position="90"/>
    </location>
    <ligand>
        <name>oxalate</name>
        <dbReference type="ChEBI" id="CHEBI:30623"/>
    </ligand>
</feature>
<dbReference type="SMART" id="SM00835">
    <property type="entry name" value="Cupin_1"/>
    <property type="match status" value="1"/>
</dbReference>
<dbReference type="InterPro" id="IPR006045">
    <property type="entry name" value="Cupin_1"/>
</dbReference>
<feature type="binding site" evidence="8">
    <location>
        <position position="95"/>
    </location>
    <ligand>
        <name>Mn(2+)</name>
        <dbReference type="ChEBI" id="CHEBI:29035"/>
    </ligand>
</feature>
<feature type="signal peptide" evidence="9">
    <location>
        <begin position="1"/>
        <end position="26"/>
    </location>
</feature>
<feature type="binding site" evidence="8">
    <location>
        <position position="100"/>
    </location>
    <ligand>
        <name>Mn(2+)</name>
        <dbReference type="ChEBI" id="CHEBI:29035"/>
    </ligand>
</feature>
<evidence type="ECO:0000256" key="5">
    <source>
        <dbReference type="ARBA" id="ARBA00022723"/>
    </source>
</evidence>
<accession>A0A1Y1IKZ3</accession>
<keyword evidence="13" id="KW-1185">Reference proteome</keyword>
<keyword evidence="5 7" id="KW-0479">Metal-binding</keyword>
<dbReference type="Gene3D" id="2.60.120.10">
    <property type="entry name" value="Jelly Rolls"/>
    <property type="match status" value="1"/>
</dbReference>